<sequence>MGRQIAAFGFISPLPFIIIFTGLSLLPLASGPFRKFIYQRKKWSKRLEVLKDTLGVYDYYYDDRITLTQGLHNILAVEVHIIVYLKGSRIME</sequence>
<gene>
    <name evidence="2" type="ORF">JL102_22595</name>
</gene>
<protein>
    <submittedName>
        <fullName evidence="2">Uncharacterized protein</fullName>
    </submittedName>
</protein>
<dbReference type="AlphaFoldDB" id="A0A937FEK3"/>
<keyword evidence="3" id="KW-1185">Reference proteome</keyword>
<reference evidence="2" key="1">
    <citation type="submission" date="2021-01" db="EMBL/GenBank/DDBJ databases">
        <title>Fulvivirga kasyanovii gen. nov., sp nov., a novel member of the phylum Bacteroidetes isolated from seawater in a mussel farm.</title>
        <authorList>
            <person name="Zhao L.-H."/>
            <person name="Wang Z.-J."/>
        </authorList>
    </citation>
    <scope>NUCLEOTIDE SEQUENCE</scope>
    <source>
        <strain evidence="2">2943</strain>
    </source>
</reference>
<dbReference type="RefSeq" id="WP_202246747.1">
    <property type="nucleotide sequence ID" value="NZ_JAESIY010000021.1"/>
</dbReference>
<keyword evidence="1" id="KW-1133">Transmembrane helix</keyword>
<organism evidence="2 3">
    <name type="scientific">Fulvivirga sediminis</name>
    <dbReference type="NCBI Taxonomy" id="2803949"/>
    <lineage>
        <taxon>Bacteria</taxon>
        <taxon>Pseudomonadati</taxon>
        <taxon>Bacteroidota</taxon>
        <taxon>Cytophagia</taxon>
        <taxon>Cytophagales</taxon>
        <taxon>Fulvivirgaceae</taxon>
        <taxon>Fulvivirga</taxon>
    </lineage>
</organism>
<dbReference type="EMBL" id="JAESIY010000021">
    <property type="protein sequence ID" value="MBL3658953.1"/>
    <property type="molecule type" value="Genomic_DNA"/>
</dbReference>
<keyword evidence="1" id="KW-0812">Transmembrane</keyword>
<evidence type="ECO:0000256" key="1">
    <source>
        <dbReference type="SAM" id="Phobius"/>
    </source>
</evidence>
<dbReference type="Proteomes" id="UP000659388">
    <property type="component" value="Unassembled WGS sequence"/>
</dbReference>
<keyword evidence="1" id="KW-0472">Membrane</keyword>
<evidence type="ECO:0000313" key="2">
    <source>
        <dbReference type="EMBL" id="MBL3658953.1"/>
    </source>
</evidence>
<accession>A0A937FEK3</accession>
<feature type="transmembrane region" description="Helical" evidence="1">
    <location>
        <begin position="6"/>
        <end position="29"/>
    </location>
</feature>
<evidence type="ECO:0000313" key="3">
    <source>
        <dbReference type="Proteomes" id="UP000659388"/>
    </source>
</evidence>
<name>A0A937FEK3_9BACT</name>
<comment type="caution">
    <text evidence="2">The sequence shown here is derived from an EMBL/GenBank/DDBJ whole genome shotgun (WGS) entry which is preliminary data.</text>
</comment>
<proteinExistence type="predicted"/>